<sequence>MMSSQAADHEGMPNRPIRVLFHINDFGRGGTETALIAWLNALDRRSFAPSVAVTYPTDDLDLWRAHALPADVPVHVLASATWMHRLHQRQRGKKLGRLAKVAHKISTHGAIRPLAARRFLRLAREHDLVCDFDLSLRHIAGRAGVPWIGFSHFSLAARLGNKPPSYIARRIRQFTRYGAIAVLTPDMLREAGQLFKDAPVRAHELPNVIEIDAIRRRAAESTPSARSPFIVSVARLDEGQKDHRTLLRAFAKARAQRPGIGDLLLIGDGPDREPLAQLARELGIEPAVRFLGFCANPFPYMRAAEMLVLSSRYEGFGMVLGEAMALGTPVISADCPTGPRDLLDGGRAGLLVAPGDADAMADAMLRLATDEALRESLRRNAAAKVRTFSPENANRRMLALWHLFSSKHEK</sequence>
<dbReference type="Proteomes" id="UP000192911">
    <property type="component" value="Unassembled WGS sequence"/>
</dbReference>
<reference evidence="2" key="1">
    <citation type="submission" date="2017-04" db="EMBL/GenBank/DDBJ databases">
        <authorList>
            <person name="Varghese N."/>
            <person name="Submissions S."/>
        </authorList>
    </citation>
    <scope>NUCLEOTIDE SEQUENCE [LARGE SCALE GENOMIC DNA]</scope>
    <source>
        <strain evidence="2">Ballard 720</strain>
    </source>
</reference>
<dbReference type="Pfam" id="PF13692">
    <property type="entry name" value="Glyco_trans_1_4"/>
    <property type="match status" value="1"/>
</dbReference>
<gene>
    <name evidence="1" type="ORF">SAMN06295900_11842</name>
</gene>
<proteinExistence type="predicted"/>
<dbReference type="STRING" id="28094.SAMN06295900_11842"/>
<dbReference type="GO" id="GO:0016740">
    <property type="term" value="F:transferase activity"/>
    <property type="evidence" value="ECO:0007669"/>
    <property type="project" value="UniProtKB-KW"/>
</dbReference>
<dbReference type="SUPFAM" id="SSF53756">
    <property type="entry name" value="UDP-Glycosyltransferase/glycogen phosphorylase"/>
    <property type="match status" value="1"/>
</dbReference>
<dbReference type="CDD" id="cd03811">
    <property type="entry name" value="GT4_GT28_WabH-like"/>
    <property type="match status" value="1"/>
</dbReference>
<dbReference type="PANTHER" id="PTHR12526:SF630">
    <property type="entry name" value="GLYCOSYLTRANSFERASE"/>
    <property type="match status" value="1"/>
</dbReference>
<organism evidence="1 2">
    <name type="scientific">Trinickia caryophylli</name>
    <name type="common">Paraburkholderia caryophylli</name>
    <dbReference type="NCBI Taxonomy" id="28094"/>
    <lineage>
        <taxon>Bacteria</taxon>
        <taxon>Pseudomonadati</taxon>
        <taxon>Pseudomonadota</taxon>
        <taxon>Betaproteobacteria</taxon>
        <taxon>Burkholderiales</taxon>
        <taxon>Burkholderiaceae</taxon>
        <taxon>Trinickia</taxon>
    </lineage>
</organism>
<keyword evidence="2" id="KW-1185">Reference proteome</keyword>
<dbReference type="EMBL" id="FXAH01000018">
    <property type="protein sequence ID" value="SMF74490.1"/>
    <property type="molecule type" value="Genomic_DNA"/>
</dbReference>
<evidence type="ECO:0000313" key="1">
    <source>
        <dbReference type="EMBL" id="SMF74490.1"/>
    </source>
</evidence>
<dbReference type="Gene3D" id="3.40.50.2000">
    <property type="entry name" value="Glycogen Phosphorylase B"/>
    <property type="match status" value="2"/>
</dbReference>
<dbReference type="AlphaFoldDB" id="A0A1X7GUL4"/>
<protein>
    <submittedName>
        <fullName evidence="1">Glycosyltransferase involved in cell wall bisynthesis</fullName>
    </submittedName>
</protein>
<keyword evidence="1" id="KW-0808">Transferase</keyword>
<dbReference type="PANTHER" id="PTHR12526">
    <property type="entry name" value="GLYCOSYLTRANSFERASE"/>
    <property type="match status" value="1"/>
</dbReference>
<name>A0A1X7GUL4_TRICW</name>
<evidence type="ECO:0000313" key="2">
    <source>
        <dbReference type="Proteomes" id="UP000192911"/>
    </source>
</evidence>
<accession>A0A1X7GUL4</accession>